<protein>
    <submittedName>
        <fullName evidence="1">Uncharacterized protein</fullName>
    </submittedName>
</protein>
<name>A0AAV0WRA1_9HEMI</name>
<evidence type="ECO:0000313" key="1">
    <source>
        <dbReference type="EMBL" id="CAI6358490.1"/>
    </source>
</evidence>
<proteinExistence type="predicted"/>
<organism evidence="1 2">
    <name type="scientific">Macrosiphum euphorbiae</name>
    <name type="common">potato aphid</name>
    <dbReference type="NCBI Taxonomy" id="13131"/>
    <lineage>
        <taxon>Eukaryota</taxon>
        <taxon>Metazoa</taxon>
        <taxon>Ecdysozoa</taxon>
        <taxon>Arthropoda</taxon>
        <taxon>Hexapoda</taxon>
        <taxon>Insecta</taxon>
        <taxon>Pterygota</taxon>
        <taxon>Neoptera</taxon>
        <taxon>Paraneoptera</taxon>
        <taxon>Hemiptera</taxon>
        <taxon>Sternorrhyncha</taxon>
        <taxon>Aphidomorpha</taxon>
        <taxon>Aphidoidea</taxon>
        <taxon>Aphididae</taxon>
        <taxon>Macrosiphini</taxon>
        <taxon>Macrosiphum</taxon>
    </lineage>
</organism>
<gene>
    <name evidence="1" type="ORF">MEUPH1_LOCUS13999</name>
</gene>
<dbReference type="Proteomes" id="UP001160148">
    <property type="component" value="Unassembled WGS sequence"/>
</dbReference>
<dbReference type="AlphaFoldDB" id="A0AAV0WRA1"/>
<comment type="caution">
    <text evidence="1">The sequence shown here is derived from an EMBL/GenBank/DDBJ whole genome shotgun (WGS) entry which is preliminary data.</text>
</comment>
<reference evidence="1 2" key="1">
    <citation type="submission" date="2023-01" db="EMBL/GenBank/DDBJ databases">
        <authorList>
            <person name="Whitehead M."/>
        </authorList>
    </citation>
    <scope>NUCLEOTIDE SEQUENCE [LARGE SCALE GENOMIC DNA]</scope>
</reference>
<dbReference type="EMBL" id="CARXXK010000002">
    <property type="protein sequence ID" value="CAI6358490.1"/>
    <property type="molecule type" value="Genomic_DNA"/>
</dbReference>
<accession>A0AAV0WRA1</accession>
<keyword evidence="2" id="KW-1185">Reference proteome</keyword>
<sequence>MFKNYCFETAQMAISLYGWYNMSATVHKLLVHGADIIKSLPLPVGQLSEDVIESAHKEYKTLRQYHSRKTSRINTNTDIFNRMLISTDPVVTNTRKKTKTEPNKI</sequence>
<evidence type="ECO:0000313" key="2">
    <source>
        <dbReference type="Proteomes" id="UP001160148"/>
    </source>
</evidence>